<dbReference type="AlphaFoldDB" id="A0AAD7BGD9"/>
<keyword evidence="3" id="KW-1185">Reference proteome</keyword>
<gene>
    <name evidence="2" type="ORF">FB45DRAFT_754624</name>
</gene>
<accession>A0AAD7BGD9</accession>
<dbReference type="EMBL" id="JARKIF010000017">
    <property type="protein sequence ID" value="KAJ7620294.1"/>
    <property type="molecule type" value="Genomic_DNA"/>
</dbReference>
<reference evidence="2" key="1">
    <citation type="submission" date="2023-03" db="EMBL/GenBank/DDBJ databases">
        <title>Massive genome expansion in bonnet fungi (Mycena s.s.) driven by repeated elements and novel gene families across ecological guilds.</title>
        <authorList>
            <consortium name="Lawrence Berkeley National Laboratory"/>
            <person name="Harder C.B."/>
            <person name="Miyauchi S."/>
            <person name="Viragh M."/>
            <person name="Kuo A."/>
            <person name="Thoen E."/>
            <person name="Andreopoulos B."/>
            <person name="Lu D."/>
            <person name="Skrede I."/>
            <person name="Drula E."/>
            <person name="Henrissat B."/>
            <person name="Morin E."/>
            <person name="Kohler A."/>
            <person name="Barry K."/>
            <person name="LaButti K."/>
            <person name="Morin E."/>
            <person name="Salamov A."/>
            <person name="Lipzen A."/>
            <person name="Mereny Z."/>
            <person name="Hegedus B."/>
            <person name="Baldrian P."/>
            <person name="Stursova M."/>
            <person name="Weitz H."/>
            <person name="Taylor A."/>
            <person name="Grigoriev I.V."/>
            <person name="Nagy L.G."/>
            <person name="Martin F."/>
            <person name="Kauserud H."/>
        </authorList>
    </citation>
    <scope>NUCLEOTIDE SEQUENCE</scope>
    <source>
        <strain evidence="2">9284</strain>
    </source>
</reference>
<dbReference type="Pfam" id="PF12937">
    <property type="entry name" value="F-box-like"/>
    <property type="match status" value="1"/>
</dbReference>
<evidence type="ECO:0000313" key="3">
    <source>
        <dbReference type="Proteomes" id="UP001221142"/>
    </source>
</evidence>
<dbReference type="Proteomes" id="UP001221142">
    <property type="component" value="Unassembled WGS sequence"/>
</dbReference>
<dbReference type="SUPFAM" id="SSF81383">
    <property type="entry name" value="F-box domain"/>
    <property type="match status" value="1"/>
</dbReference>
<dbReference type="Gene3D" id="1.20.1280.50">
    <property type="match status" value="1"/>
</dbReference>
<sequence length="137" mass="15261">MQSQLAVLHAEERTARAALENIVYPILTLPTDVTTEIFQHYAGDPSTLASVCRQWREVAFSFPRLWPALPAPPGQSGRRWPFRPPGLASLLRSRLSRVGSLPFRLEPLLSPTDETLSILAPYFPQLSKLKLLLSGLS</sequence>
<comment type="caution">
    <text evidence="2">The sequence shown here is derived from an EMBL/GenBank/DDBJ whole genome shotgun (WGS) entry which is preliminary data.</text>
</comment>
<evidence type="ECO:0000313" key="2">
    <source>
        <dbReference type="EMBL" id="KAJ7620294.1"/>
    </source>
</evidence>
<protein>
    <recommendedName>
        <fullName evidence="1">F-box domain-containing protein</fullName>
    </recommendedName>
</protein>
<feature type="domain" description="F-box" evidence="1">
    <location>
        <begin position="26"/>
        <end position="66"/>
    </location>
</feature>
<name>A0AAD7BGD9_9AGAR</name>
<evidence type="ECO:0000259" key="1">
    <source>
        <dbReference type="Pfam" id="PF12937"/>
    </source>
</evidence>
<organism evidence="2 3">
    <name type="scientific">Roridomyces roridus</name>
    <dbReference type="NCBI Taxonomy" id="1738132"/>
    <lineage>
        <taxon>Eukaryota</taxon>
        <taxon>Fungi</taxon>
        <taxon>Dikarya</taxon>
        <taxon>Basidiomycota</taxon>
        <taxon>Agaricomycotina</taxon>
        <taxon>Agaricomycetes</taxon>
        <taxon>Agaricomycetidae</taxon>
        <taxon>Agaricales</taxon>
        <taxon>Marasmiineae</taxon>
        <taxon>Mycenaceae</taxon>
        <taxon>Roridomyces</taxon>
    </lineage>
</organism>
<dbReference type="InterPro" id="IPR001810">
    <property type="entry name" value="F-box_dom"/>
</dbReference>
<dbReference type="InterPro" id="IPR036047">
    <property type="entry name" value="F-box-like_dom_sf"/>
</dbReference>
<proteinExistence type="predicted"/>